<feature type="compositionally biased region" description="Basic and acidic residues" evidence="1">
    <location>
        <begin position="142"/>
        <end position="158"/>
    </location>
</feature>
<reference evidence="5" key="1">
    <citation type="submission" date="2021-01" db="EMBL/GenBank/DDBJ databases">
        <authorList>
            <person name="Corre E."/>
            <person name="Pelletier E."/>
            <person name="Niang G."/>
            <person name="Scheremetjew M."/>
            <person name="Finn R."/>
            <person name="Kale V."/>
            <person name="Holt S."/>
            <person name="Cochrane G."/>
            <person name="Meng A."/>
            <person name="Brown T."/>
            <person name="Cohen L."/>
        </authorList>
    </citation>
    <scope>NUCLEOTIDE SEQUENCE</scope>
    <source>
        <strain evidence="5">CCMP3107</strain>
    </source>
</reference>
<proteinExistence type="predicted"/>
<dbReference type="SUPFAM" id="SSF52833">
    <property type="entry name" value="Thioredoxin-like"/>
    <property type="match status" value="1"/>
</dbReference>
<feature type="region of interest" description="Disordered" evidence="1">
    <location>
        <begin position="142"/>
        <end position="165"/>
    </location>
</feature>
<keyword evidence="3" id="KW-0732">Signal</keyword>
<feature type="domain" description="Thioredoxin" evidence="4">
    <location>
        <begin position="176"/>
        <end position="227"/>
    </location>
</feature>
<dbReference type="Gene3D" id="3.40.30.10">
    <property type="entry name" value="Glutaredoxin"/>
    <property type="match status" value="1"/>
</dbReference>
<sequence length="318" mass="35550">MVKHTLVKQHQLLLLLAVAVSQIVYHSDSFLLLGGEGRRLTSPFSEVSHACLVSQFNILSRNRRKSKITRTRRANLFSPAFEILLTPKDPVILRRVSKIPLIRVIQNGELLDEFVVRDLAHLRGKLQELIAHHESGSKELLHESGSKVLHSDQQEKKPGTGPSSFLKVNNGAQAEQIVEESFEGQILVCKYGASWCRKCKYLDNPFKKIAENCQDLSFLFLDIDIDGLVSAEERIGELSESDSSGPRQENFGDSSDEEKIKNCLRCDSTGFVECLECKSRGFVLRISGEHEVADICPVCVGYKKTRCPECGGKCLMCS</sequence>
<name>A0A7S3UU24_HETAK</name>
<feature type="chain" id="PRO_5031438291" description="Thioredoxin domain-containing protein" evidence="3">
    <location>
        <begin position="22"/>
        <end position="318"/>
    </location>
</feature>
<dbReference type="EMBL" id="HBIU01008976">
    <property type="protein sequence ID" value="CAE0624966.1"/>
    <property type="molecule type" value="Transcribed_RNA"/>
</dbReference>
<feature type="transmembrane region" description="Helical" evidence="2">
    <location>
        <begin position="12"/>
        <end position="33"/>
    </location>
</feature>
<evidence type="ECO:0000256" key="2">
    <source>
        <dbReference type="SAM" id="Phobius"/>
    </source>
</evidence>
<dbReference type="SUPFAM" id="SSF57938">
    <property type="entry name" value="DnaJ/Hsp40 cysteine-rich domain"/>
    <property type="match status" value="1"/>
</dbReference>
<keyword evidence="2" id="KW-0812">Transmembrane</keyword>
<keyword evidence="2" id="KW-1133">Transmembrane helix</keyword>
<evidence type="ECO:0000256" key="3">
    <source>
        <dbReference type="SAM" id="SignalP"/>
    </source>
</evidence>
<feature type="signal peptide" evidence="3">
    <location>
        <begin position="1"/>
        <end position="21"/>
    </location>
</feature>
<dbReference type="InterPro" id="IPR013766">
    <property type="entry name" value="Thioredoxin_domain"/>
</dbReference>
<keyword evidence="2" id="KW-0472">Membrane</keyword>
<gene>
    <name evidence="5" type="ORF">HAKA00212_LOCUS3633</name>
</gene>
<evidence type="ECO:0000256" key="1">
    <source>
        <dbReference type="SAM" id="MobiDB-lite"/>
    </source>
</evidence>
<accession>A0A7S3UU24</accession>
<organism evidence="5">
    <name type="scientific">Heterosigma akashiwo</name>
    <name type="common">Chromophytic alga</name>
    <name type="synonym">Heterosigma carterae</name>
    <dbReference type="NCBI Taxonomy" id="2829"/>
    <lineage>
        <taxon>Eukaryota</taxon>
        <taxon>Sar</taxon>
        <taxon>Stramenopiles</taxon>
        <taxon>Ochrophyta</taxon>
        <taxon>Raphidophyceae</taxon>
        <taxon>Chattonellales</taxon>
        <taxon>Chattonellaceae</taxon>
        <taxon>Heterosigma</taxon>
    </lineage>
</organism>
<dbReference type="Pfam" id="PF00085">
    <property type="entry name" value="Thioredoxin"/>
    <property type="match status" value="1"/>
</dbReference>
<dbReference type="InterPro" id="IPR036410">
    <property type="entry name" value="HSP_DnaJ_Cys-rich_dom_sf"/>
</dbReference>
<dbReference type="AlphaFoldDB" id="A0A7S3UU24"/>
<dbReference type="InterPro" id="IPR036249">
    <property type="entry name" value="Thioredoxin-like_sf"/>
</dbReference>
<evidence type="ECO:0000313" key="5">
    <source>
        <dbReference type="EMBL" id="CAE0624966.1"/>
    </source>
</evidence>
<protein>
    <recommendedName>
        <fullName evidence="4">Thioredoxin domain-containing protein</fullName>
    </recommendedName>
</protein>
<evidence type="ECO:0000259" key="4">
    <source>
        <dbReference type="Pfam" id="PF00085"/>
    </source>
</evidence>